<dbReference type="AlphaFoldDB" id="A0ABD3G970"/>
<evidence type="ECO:0000256" key="1">
    <source>
        <dbReference type="SAM" id="MobiDB-lite"/>
    </source>
</evidence>
<organism evidence="2 3">
    <name type="scientific">Riccia sorocarpa</name>
    <dbReference type="NCBI Taxonomy" id="122646"/>
    <lineage>
        <taxon>Eukaryota</taxon>
        <taxon>Viridiplantae</taxon>
        <taxon>Streptophyta</taxon>
        <taxon>Embryophyta</taxon>
        <taxon>Marchantiophyta</taxon>
        <taxon>Marchantiopsida</taxon>
        <taxon>Marchantiidae</taxon>
        <taxon>Marchantiales</taxon>
        <taxon>Ricciaceae</taxon>
        <taxon>Riccia</taxon>
    </lineage>
</organism>
<accession>A0ABD3G970</accession>
<comment type="caution">
    <text evidence="2">The sequence shown here is derived from an EMBL/GenBank/DDBJ whole genome shotgun (WGS) entry which is preliminary data.</text>
</comment>
<proteinExistence type="predicted"/>
<name>A0ABD3G970_9MARC</name>
<sequence length="142" mass="16043">MPRRSQRVKRKRNGNNWDFAPSYDPESAPNLAPVIEPLLEDEGVEDGPTFRRRRYRDGVAVRVVATSEERTMGVTEKQTLDPDSPVYEVTTWADWNDQSGPEYSLETESPKNVAVSYSPQYECMNGKCGMEIEVPADSAGHF</sequence>
<gene>
    <name evidence="2" type="ORF">R1sor_025114</name>
</gene>
<dbReference type="EMBL" id="JBJQOH010000008">
    <property type="protein sequence ID" value="KAL3675166.1"/>
    <property type="molecule type" value="Genomic_DNA"/>
</dbReference>
<protein>
    <submittedName>
        <fullName evidence="2">Uncharacterized protein</fullName>
    </submittedName>
</protein>
<evidence type="ECO:0000313" key="3">
    <source>
        <dbReference type="Proteomes" id="UP001633002"/>
    </source>
</evidence>
<feature type="region of interest" description="Disordered" evidence="1">
    <location>
        <begin position="1"/>
        <end position="30"/>
    </location>
</feature>
<dbReference type="Proteomes" id="UP001633002">
    <property type="component" value="Unassembled WGS sequence"/>
</dbReference>
<evidence type="ECO:0000313" key="2">
    <source>
        <dbReference type="EMBL" id="KAL3675166.1"/>
    </source>
</evidence>
<reference evidence="2 3" key="1">
    <citation type="submission" date="2024-09" db="EMBL/GenBank/DDBJ databases">
        <title>Chromosome-scale assembly of Riccia sorocarpa.</title>
        <authorList>
            <person name="Paukszto L."/>
        </authorList>
    </citation>
    <scope>NUCLEOTIDE SEQUENCE [LARGE SCALE GENOMIC DNA]</scope>
    <source>
        <strain evidence="2">LP-2024</strain>
        <tissue evidence="2">Aerial parts of the thallus</tissue>
    </source>
</reference>
<keyword evidence="3" id="KW-1185">Reference proteome</keyword>
<feature type="compositionally biased region" description="Basic residues" evidence="1">
    <location>
        <begin position="1"/>
        <end position="13"/>
    </location>
</feature>